<keyword evidence="2" id="KW-0963">Cytoplasm</keyword>
<sequence length="209" mass="23205">MGRNPPINGLSTQLELVNHVLPSFLSYLPAALETLELPSCALLNEDICFLSQSPQVSHLKKLDLSKNDLSQIVPGALEALLREAAGTLQDLVLNHCGIRDLHLTVLLPALSCCLHLHSFRFSGNCISTYSLENLLKLVTELSELKVVVCPCPEEIYEYEEGMRMYSIQLEQFFSVKTMVQNTLRASGRDTTDVYRTLFHVSNGPSSGLQ</sequence>
<dbReference type="PANTHER" id="PTHR14224:SF9">
    <property type="entry name" value="LEUCINE-RICH REPEAT-CONTAINING PROTEIN 14"/>
    <property type="match status" value="1"/>
</dbReference>
<keyword evidence="4" id="KW-0677">Repeat</keyword>
<evidence type="ECO:0000256" key="3">
    <source>
        <dbReference type="ARBA" id="ARBA00022614"/>
    </source>
</evidence>
<dbReference type="Gene3D" id="3.80.10.10">
    <property type="entry name" value="Ribonuclease Inhibitor"/>
    <property type="match status" value="1"/>
</dbReference>
<reference evidence="5" key="1">
    <citation type="submission" date="2025-08" db="UniProtKB">
        <authorList>
            <consortium name="Ensembl"/>
        </authorList>
    </citation>
    <scope>IDENTIFICATION</scope>
</reference>
<keyword evidence="3" id="KW-0433">Leucine-rich repeat</keyword>
<keyword evidence="6" id="KW-1185">Reference proteome</keyword>
<dbReference type="GeneTree" id="ENSGT01030000234531"/>
<dbReference type="GO" id="GO:0005737">
    <property type="term" value="C:cytoplasm"/>
    <property type="evidence" value="ECO:0007669"/>
    <property type="project" value="UniProtKB-SubCell"/>
</dbReference>
<comment type="subcellular location">
    <subcellularLocation>
        <location evidence="1">Cytoplasm</location>
    </subcellularLocation>
</comment>
<accession>A0A8C3VVH3</accession>
<dbReference type="Ensembl" id="ENSCWAT00000004369.1">
    <property type="protein sequence ID" value="ENSCWAP00000004031.1"/>
    <property type="gene ID" value="ENSCWAG00000003163.1"/>
</dbReference>
<evidence type="ECO:0000256" key="2">
    <source>
        <dbReference type="ARBA" id="ARBA00022490"/>
    </source>
</evidence>
<dbReference type="SUPFAM" id="SSF52047">
    <property type="entry name" value="RNI-like"/>
    <property type="match status" value="1"/>
</dbReference>
<dbReference type="Proteomes" id="UP000694540">
    <property type="component" value="Unplaced"/>
</dbReference>
<dbReference type="InterPro" id="IPR050694">
    <property type="entry name" value="LRRC14/PRAME"/>
</dbReference>
<proteinExistence type="predicted"/>
<organism evidence="5 6">
    <name type="scientific">Catagonus wagneri</name>
    <name type="common">Chacoan peccary</name>
    <dbReference type="NCBI Taxonomy" id="51154"/>
    <lineage>
        <taxon>Eukaryota</taxon>
        <taxon>Metazoa</taxon>
        <taxon>Chordata</taxon>
        <taxon>Craniata</taxon>
        <taxon>Vertebrata</taxon>
        <taxon>Euteleostomi</taxon>
        <taxon>Mammalia</taxon>
        <taxon>Eutheria</taxon>
        <taxon>Laurasiatheria</taxon>
        <taxon>Artiodactyla</taxon>
        <taxon>Suina</taxon>
        <taxon>Tayassuidae</taxon>
        <taxon>Catagonus</taxon>
    </lineage>
</organism>
<evidence type="ECO:0000256" key="4">
    <source>
        <dbReference type="ARBA" id="ARBA00022737"/>
    </source>
</evidence>
<evidence type="ECO:0000256" key="1">
    <source>
        <dbReference type="ARBA" id="ARBA00004496"/>
    </source>
</evidence>
<protein>
    <submittedName>
        <fullName evidence="5">Uncharacterized protein</fullName>
    </submittedName>
</protein>
<name>A0A8C3VVH3_9CETA</name>
<reference evidence="5" key="2">
    <citation type="submission" date="2025-09" db="UniProtKB">
        <authorList>
            <consortium name="Ensembl"/>
        </authorList>
    </citation>
    <scope>IDENTIFICATION</scope>
</reference>
<dbReference type="AlphaFoldDB" id="A0A8C3VVH3"/>
<evidence type="ECO:0000313" key="5">
    <source>
        <dbReference type="Ensembl" id="ENSCWAP00000004031.1"/>
    </source>
</evidence>
<evidence type="ECO:0000313" key="6">
    <source>
        <dbReference type="Proteomes" id="UP000694540"/>
    </source>
</evidence>
<dbReference type="InterPro" id="IPR032675">
    <property type="entry name" value="LRR_dom_sf"/>
</dbReference>
<dbReference type="PANTHER" id="PTHR14224">
    <property type="entry name" value="SIMILAR TO PREFERENTIALLY EXPRESSED ANTIGEN IN MELANOMA-LIKE 3"/>
    <property type="match status" value="1"/>
</dbReference>